<comment type="caution">
    <text evidence="2">The sequence shown here is derived from an EMBL/GenBank/DDBJ whole genome shotgun (WGS) entry which is preliminary data.</text>
</comment>
<sequence length="98" mass="10271">MKRANIVLAGAAALTLINSQAFAQQELTGLVTKIDRIWGTIAIQPEQSGTVGSSAAGVAQEHKVQNRASLDTVHAGDKVTYSVTEAGGVSVIKKLQKR</sequence>
<dbReference type="InterPro" id="IPR042230">
    <property type="entry name" value="CusF_sf"/>
</dbReference>
<feature type="signal peptide" evidence="1">
    <location>
        <begin position="1"/>
        <end position="23"/>
    </location>
</feature>
<dbReference type="PATRIC" id="fig|883079.3.peg.3699"/>
<keyword evidence="1" id="KW-0732">Signal</keyword>
<evidence type="ECO:0000256" key="1">
    <source>
        <dbReference type="SAM" id="SignalP"/>
    </source>
</evidence>
<dbReference type="EMBL" id="AGWY01000015">
    <property type="protein sequence ID" value="EKS32641.1"/>
    <property type="molecule type" value="Genomic_DNA"/>
</dbReference>
<proteinExistence type="predicted"/>
<accession>K8NU12</accession>
<evidence type="ECO:0008006" key="4">
    <source>
        <dbReference type="Google" id="ProtNLM"/>
    </source>
</evidence>
<dbReference type="InterPro" id="IPR021647">
    <property type="entry name" value="CusF_Ec"/>
</dbReference>
<organism evidence="2 3">
    <name type="scientific">Afipia clevelandensis ATCC 49720</name>
    <dbReference type="NCBI Taxonomy" id="883079"/>
    <lineage>
        <taxon>Bacteria</taxon>
        <taxon>Pseudomonadati</taxon>
        <taxon>Pseudomonadota</taxon>
        <taxon>Alphaproteobacteria</taxon>
        <taxon>Hyphomicrobiales</taxon>
        <taxon>Nitrobacteraceae</taxon>
        <taxon>Afipia</taxon>
    </lineage>
</organism>
<dbReference type="AlphaFoldDB" id="K8NU12"/>
<feature type="chain" id="PRO_5003919446" description="Copper binding periplasmic protein CusF" evidence="1">
    <location>
        <begin position="24"/>
        <end position="98"/>
    </location>
</feature>
<reference evidence="2 3" key="1">
    <citation type="submission" date="2012-04" db="EMBL/GenBank/DDBJ databases">
        <title>The Genome Sequence of Afipia clevelandensis ATCC 49720.</title>
        <authorList>
            <consortium name="The Broad Institute Genome Sequencing Platform"/>
            <person name="Earl A."/>
            <person name="Ward D."/>
            <person name="Feldgarden M."/>
            <person name="Gevers D."/>
            <person name="Huys G."/>
            <person name="Walker B."/>
            <person name="Young S.K."/>
            <person name="Zeng Q."/>
            <person name="Gargeya S."/>
            <person name="Fitzgerald M."/>
            <person name="Haas B."/>
            <person name="Abouelleil A."/>
            <person name="Alvarado L."/>
            <person name="Arachchi H.M."/>
            <person name="Berlin A."/>
            <person name="Chapman S.B."/>
            <person name="Goldberg J."/>
            <person name="Griggs A."/>
            <person name="Gujja S."/>
            <person name="Hansen M."/>
            <person name="Howarth C."/>
            <person name="Imamovic A."/>
            <person name="Larimer J."/>
            <person name="McCowen C."/>
            <person name="Montmayeur A."/>
            <person name="Murphy C."/>
            <person name="Neiman D."/>
            <person name="Pearson M."/>
            <person name="Priest M."/>
            <person name="Roberts A."/>
            <person name="Saif S."/>
            <person name="Shea T."/>
            <person name="Sisk P."/>
            <person name="Sykes S."/>
            <person name="Wortman J."/>
            <person name="Nusbaum C."/>
            <person name="Birren B."/>
        </authorList>
    </citation>
    <scope>NUCLEOTIDE SEQUENCE [LARGE SCALE GENOMIC DNA]</scope>
    <source>
        <strain evidence="2 3">ATCC 49720</strain>
    </source>
</reference>
<protein>
    <recommendedName>
        <fullName evidence="4">Copper binding periplasmic protein CusF</fullName>
    </recommendedName>
</protein>
<dbReference type="HOGENOM" id="CLU_2328250_0_0_5"/>
<gene>
    <name evidence="2" type="ORF">HMPREF9696_03618</name>
</gene>
<dbReference type="RefSeq" id="WP_002714488.1">
    <property type="nucleotide sequence ID" value="NZ_KB375281.1"/>
</dbReference>
<dbReference type="Gene3D" id="2.40.50.320">
    <property type="entry name" value="Copper binding periplasmic protein CusF"/>
    <property type="match status" value="1"/>
</dbReference>
<dbReference type="OrthoDB" id="8265725at2"/>
<keyword evidence="3" id="KW-1185">Reference proteome</keyword>
<name>K8NU12_9BRAD</name>
<dbReference type="Pfam" id="PF11604">
    <property type="entry name" value="CusF_Ec"/>
    <property type="match status" value="1"/>
</dbReference>
<evidence type="ECO:0000313" key="2">
    <source>
        <dbReference type="EMBL" id="EKS32641.1"/>
    </source>
</evidence>
<evidence type="ECO:0000313" key="3">
    <source>
        <dbReference type="Proteomes" id="UP000001095"/>
    </source>
</evidence>
<dbReference type="Proteomes" id="UP000001095">
    <property type="component" value="Unassembled WGS sequence"/>
</dbReference>